<organism evidence="2 3">
    <name type="scientific">Streptomyces dioscori</name>
    <dbReference type="NCBI Taxonomy" id="2109333"/>
    <lineage>
        <taxon>Bacteria</taxon>
        <taxon>Bacillati</taxon>
        <taxon>Actinomycetota</taxon>
        <taxon>Actinomycetes</taxon>
        <taxon>Kitasatosporales</taxon>
        <taxon>Streptomycetaceae</taxon>
        <taxon>Streptomyces</taxon>
        <taxon>Streptomyces aurantiacus group</taxon>
    </lineage>
</organism>
<protein>
    <submittedName>
        <fullName evidence="2">Uncharacterized protein</fullName>
    </submittedName>
</protein>
<dbReference type="Proteomes" id="UP000240429">
    <property type="component" value="Unassembled WGS sequence"/>
</dbReference>
<sequence length="84" mass="8937">MSRPRRAVRPPVHPVHVRADRACASRMNRACPRRRGIRCTIPALTPPSPSGGQMKLRAPCAGRDPVTSPAARPSTSAHGGPKPS</sequence>
<comment type="caution">
    <text evidence="2">The sequence shown here is derived from an EMBL/GenBank/DDBJ whole genome shotgun (WGS) entry which is preliminary data.</text>
</comment>
<accession>A0A2P8Q4M9</accession>
<gene>
    <name evidence="2" type="ORF">C6Y14_22535</name>
</gene>
<evidence type="ECO:0000256" key="1">
    <source>
        <dbReference type="SAM" id="MobiDB-lite"/>
    </source>
</evidence>
<feature type="region of interest" description="Disordered" evidence="1">
    <location>
        <begin position="42"/>
        <end position="84"/>
    </location>
</feature>
<evidence type="ECO:0000313" key="2">
    <source>
        <dbReference type="EMBL" id="PSM41185.1"/>
    </source>
</evidence>
<reference evidence="2 3" key="1">
    <citation type="submission" date="2018-03" db="EMBL/GenBank/DDBJ databases">
        <title>Streptomyces dioscori sp. nov., a novel endophytic actinobacterium isolated from bulbil of Dioscorea bulbifera L.</title>
        <authorList>
            <person name="Zhikuan W."/>
        </authorList>
    </citation>
    <scope>NUCLEOTIDE SEQUENCE [LARGE SCALE GENOMIC DNA]</scope>
    <source>
        <strain evidence="2 3">A217</strain>
    </source>
</reference>
<proteinExistence type="predicted"/>
<name>A0A2P8Q4M9_9ACTN</name>
<keyword evidence="3" id="KW-1185">Reference proteome</keyword>
<dbReference type="AlphaFoldDB" id="A0A2P8Q4M9"/>
<evidence type="ECO:0000313" key="3">
    <source>
        <dbReference type="Proteomes" id="UP000240429"/>
    </source>
</evidence>
<dbReference type="EMBL" id="PYBJ01000015">
    <property type="protein sequence ID" value="PSM41185.1"/>
    <property type="molecule type" value="Genomic_DNA"/>
</dbReference>